<comment type="similarity">
    <text evidence="1">Belongs to the LOB domain-containing protein family.</text>
</comment>
<dbReference type="InterPro" id="IPR004883">
    <property type="entry name" value="LOB"/>
</dbReference>
<gene>
    <name evidence="3" type="ORF">ZIOFF_010302</name>
</gene>
<accession>A0A8J5LS06</accession>
<sequence length="206" mass="22821">MAMSSPCGACKFLRRKCEQECCIFAPYFSTEEGATQFAAIHRVFGASKVSKMLLHQVPPEVREEEMATITYEAEARVHDPIYGCVGHIVALQRQVASLQLQVMQAKAQLVAQDKVMFSNGTQLWGIDTHTRLQQGHQSFASSALPTARKPLFAKGQEHSMSSSQSSNIINCFDEQSMELDSSSVSSLQQEVGMSDLQALALRMMRK</sequence>
<dbReference type="EMBL" id="JACMSC010000003">
    <property type="protein sequence ID" value="KAG6528153.1"/>
    <property type="molecule type" value="Genomic_DNA"/>
</dbReference>
<evidence type="ECO:0000313" key="4">
    <source>
        <dbReference type="Proteomes" id="UP000734854"/>
    </source>
</evidence>
<dbReference type="PANTHER" id="PTHR31529">
    <property type="entry name" value="LOB DOMAIN CONTAINING PROTEIN"/>
    <property type="match status" value="1"/>
</dbReference>
<name>A0A8J5LS06_ZINOF</name>
<dbReference type="AlphaFoldDB" id="A0A8J5LS06"/>
<evidence type="ECO:0000313" key="3">
    <source>
        <dbReference type="EMBL" id="KAG6528153.1"/>
    </source>
</evidence>
<dbReference type="GO" id="GO:0005634">
    <property type="term" value="C:nucleus"/>
    <property type="evidence" value="ECO:0007669"/>
    <property type="project" value="TreeGrafter"/>
</dbReference>
<evidence type="ECO:0000256" key="1">
    <source>
        <dbReference type="ARBA" id="ARBA00005474"/>
    </source>
</evidence>
<dbReference type="GO" id="GO:0009755">
    <property type="term" value="P:hormone-mediated signaling pathway"/>
    <property type="evidence" value="ECO:0007669"/>
    <property type="project" value="TreeGrafter"/>
</dbReference>
<dbReference type="PANTHER" id="PTHR31529:SF26">
    <property type="entry name" value="LOB DOMAIN-CONTAINING PROTEIN CRL1"/>
    <property type="match status" value="1"/>
</dbReference>
<dbReference type="Pfam" id="PF03195">
    <property type="entry name" value="LOB"/>
    <property type="match status" value="1"/>
</dbReference>
<proteinExistence type="inferred from homology"/>
<keyword evidence="4" id="KW-1185">Reference proteome</keyword>
<dbReference type="PROSITE" id="PS50891">
    <property type="entry name" value="LOB"/>
    <property type="match status" value="1"/>
</dbReference>
<organism evidence="3 4">
    <name type="scientific">Zingiber officinale</name>
    <name type="common">Ginger</name>
    <name type="synonym">Amomum zingiber</name>
    <dbReference type="NCBI Taxonomy" id="94328"/>
    <lineage>
        <taxon>Eukaryota</taxon>
        <taxon>Viridiplantae</taxon>
        <taxon>Streptophyta</taxon>
        <taxon>Embryophyta</taxon>
        <taxon>Tracheophyta</taxon>
        <taxon>Spermatophyta</taxon>
        <taxon>Magnoliopsida</taxon>
        <taxon>Liliopsida</taxon>
        <taxon>Zingiberales</taxon>
        <taxon>Zingiberaceae</taxon>
        <taxon>Zingiber</taxon>
    </lineage>
</organism>
<protein>
    <recommendedName>
        <fullName evidence="2">LOB domain-containing protein</fullName>
    </recommendedName>
</protein>
<dbReference type="GO" id="GO:0045893">
    <property type="term" value="P:positive regulation of DNA-templated transcription"/>
    <property type="evidence" value="ECO:0007669"/>
    <property type="project" value="TreeGrafter"/>
</dbReference>
<reference evidence="3 4" key="1">
    <citation type="submission" date="2020-08" db="EMBL/GenBank/DDBJ databases">
        <title>Plant Genome Project.</title>
        <authorList>
            <person name="Zhang R.-G."/>
        </authorList>
    </citation>
    <scope>NUCLEOTIDE SEQUENCE [LARGE SCALE GENOMIC DNA]</scope>
    <source>
        <tissue evidence="3">Rhizome</tissue>
    </source>
</reference>
<dbReference type="Proteomes" id="UP000734854">
    <property type="component" value="Unassembled WGS sequence"/>
</dbReference>
<feature type="domain" description="LOB" evidence="2">
    <location>
        <begin position="5"/>
        <end position="109"/>
    </location>
</feature>
<evidence type="ECO:0000259" key="2">
    <source>
        <dbReference type="PROSITE" id="PS50891"/>
    </source>
</evidence>
<comment type="caution">
    <text evidence="3">The sequence shown here is derived from an EMBL/GenBank/DDBJ whole genome shotgun (WGS) entry which is preliminary data.</text>
</comment>